<dbReference type="InterPro" id="IPR052055">
    <property type="entry name" value="Hepadnavirus_pol/RT"/>
</dbReference>
<proteinExistence type="predicted"/>
<dbReference type="PANTHER" id="PTHR33050">
    <property type="entry name" value="REVERSE TRANSCRIPTASE DOMAIN-CONTAINING PROTEIN"/>
    <property type="match status" value="1"/>
</dbReference>
<dbReference type="Pfam" id="PF00078">
    <property type="entry name" value="RVT_1"/>
    <property type="match status" value="1"/>
</dbReference>
<dbReference type="InterPro" id="IPR043502">
    <property type="entry name" value="DNA/RNA_pol_sf"/>
</dbReference>
<dbReference type="EMBL" id="LRGB01024129">
    <property type="protein sequence ID" value="KZR96658.1"/>
    <property type="molecule type" value="Genomic_DNA"/>
</dbReference>
<sequence>TFEDTGLPFGFSSSLWVFTKLLRVAVVFLRRRGIRLVIYLDDLLIVGASFQKCTTAVAQVITTLEYLGFLINFKNSETNPSQCIEYIGLITDSLAMSFRLTDKMMANISRLCKKALLTSAYKINNDNLDIIVSLDDASLVDLSWWIHEANFSNGEGLLSSRPDVYLSSDASRIGWDAVRLDIKTRGPWTPTELDQHTVPTPGIGSPRSNYSHIPNYSHMSGFPSYLVSHVMESFP</sequence>
<organism evidence="2 3">
    <name type="scientific">Daphnia magna</name>
    <dbReference type="NCBI Taxonomy" id="35525"/>
    <lineage>
        <taxon>Eukaryota</taxon>
        <taxon>Metazoa</taxon>
        <taxon>Ecdysozoa</taxon>
        <taxon>Arthropoda</taxon>
        <taxon>Crustacea</taxon>
        <taxon>Branchiopoda</taxon>
        <taxon>Diplostraca</taxon>
        <taxon>Cladocera</taxon>
        <taxon>Anomopoda</taxon>
        <taxon>Daphniidae</taxon>
        <taxon>Daphnia</taxon>
    </lineage>
</organism>
<keyword evidence="3" id="KW-1185">Reference proteome</keyword>
<dbReference type="GO" id="GO:0071897">
    <property type="term" value="P:DNA biosynthetic process"/>
    <property type="evidence" value="ECO:0007669"/>
    <property type="project" value="UniProtKB-ARBA"/>
</dbReference>
<comment type="caution">
    <text evidence="2">The sequence shown here is derived from an EMBL/GenBank/DDBJ whole genome shotgun (WGS) entry which is preliminary data.</text>
</comment>
<accession>A0A164ECP5</accession>
<reference evidence="2 3" key="1">
    <citation type="submission" date="2016-03" db="EMBL/GenBank/DDBJ databases">
        <title>EvidentialGene: Evidence-directed Construction of Genes on Genomes.</title>
        <authorList>
            <person name="Gilbert D.G."/>
            <person name="Choi J.-H."/>
            <person name="Mockaitis K."/>
            <person name="Colbourne J."/>
            <person name="Pfrender M."/>
        </authorList>
    </citation>
    <scope>NUCLEOTIDE SEQUENCE [LARGE SCALE GENOMIC DNA]</scope>
    <source>
        <strain evidence="2 3">Xinb3</strain>
        <tissue evidence="2">Complete organism</tissue>
    </source>
</reference>
<dbReference type="SUPFAM" id="SSF56672">
    <property type="entry name" value="DNA/RNA polymerases"/>
    <property type="match status" value="1"/>
</dbReference>
<dbReference type="PANTHER" id="PTHR33050:SF7">
    <property type="entry name" value="RIBONUCLEASE H"/>
    <property type="match status" value="1"/>
</dbReference>
<gene>
    <name evidence="2" type="ORF">APZ42_008879</name>
</gene>
<feature type="non-terminal residue" evidence="2">
    <location>
        <position position="1"/>
    </location>
</feature>
<dbReference type="PROSITE" id="PS50878">
    <property type="entry name" value="RT_POL"/>
    <property type="match status" value="1"/>
</dbReference>
<name>A0A164ECP5_9CRUS</name>
<dbReference type="AlphaFoldDB" id="A0A164ECP5"/>
<feature type="domain" description="Reverse transcriptase" evidence="1">
    <location>
        <begin position="1"/>
        <end position="91"/>
    </location>
</feature>
<dbReference type="Gene3D" id="3.30.70.270">
    <property type="match status" value="1"/>
</dbReference>
<dbReference type="Proteomes" id="UP000076858">
    <property type="component" value="Unassembled WGS sequence"/>
</dbReference>
<evidence type="ECO:0000259" key="1">
    <source>
        <dbReference type="PROSITE" id="PS50878"/>
    </source>
</evidence>
<evidence type="ECO:0000313" key="3">
    <source>
        <dbReference type="Proteomes" id="UP000076858"/>
    </source>
</evidence>
<evidence type="ECO:0000313" key="2">
    <source>
        <dbReference type="EMBL" id="KZR96658.1"/>
    </source>
</evidence>
<dbReference type="InterPro" id="IPR043128">
    <property type="entry name" value="Rev_trsase/Diguanyl_cyclase"/>
</dbReference>
<protein>
    <recommendedName>
        <fullName evidence="1">Reverse transcriptase domain-containing protein</fullName>
    </recommendedName>
</protein>
<dbReference type="InterPro" id="IPR000477">
    <property type="entry name" value="RT_dom"/>
</dbReference>